<protein>
    <recommendedName>
        <fullName evidence="5 15">Cytidine deaminase</fullName>
        <ecNumber evidence="4 15">3.5.4.5</ecNumber>
    </recommendedName>
    <alternativeName>
        <fullName evidence="9 15">Cytidine aminohydrolase</fullName>
    </alternativeName>
</protein>
<dbReference type="GO" id="GO:0005829">
    <property type="term" value="C:cytosol"/>
    <property type="evidence" value="ECO:0007669"/>
    <property type="project" value="TreeGrafter"/>
</dbReference>
<feature type="domain" description="CMP/dCMP-type deaminase" evidence="16">
    <location>
        <begin position="1"/>
        <end position="128"/>
    </location>
</feature>
<dbReference type="InterPro" id="IPR016192">
    <property type="entry name" value="APOBEC/CMP_deaminase_Zn-bd"/>
</dbReference>
<evidence type="ECO:0000256" key="10">
    <source>
        <dbReference type="ARBA" id="ARBA00049252"/>
    </source>
</evidence>
<evidence type="ECO:0000256" key="4">
    <source>
        <dbReference type="ARBA" id="ARBA00012783"/>
    </source>
</evidence>
<dbReference type="InterPro" id="IPR002125">
    <property type="entry name" value="CMP_dCMP_dom"/>
</dbReference>
<dbReference type="AlphaFoldDB" id="A0A0F3IWE9"/>
<dbReference type="GO" id="GO:0055086">
    <property type="term" value="P:nucleobase-containing small molecule metabolic process"/>
    <property type="evidence" value="ECO:0007669"/>
    <property type="project" value="UniProtKB-ARBA"/>
</dbReference>
<evidence type="ECO:0000256" key="13">
    <source>
        <dbReference type="PIRSR" id="PIRSR606262-2"/>
    </source>
</evidence>
<comment type="cofactor">
    <cofactor evidence="1 14 15">
        <name>Zn(2+)</name>
        <dbReference type="ChEBI" id="CHEBI:29105"/>
    </cofactor>
</comment>
<dbReference type="NCBIfam" id="NF004064">
    <property type="entry name" value="PRK05578.1"/>
    <property type="match status" value="1"/>
</dbReference>
<dbReference type="Gene3D" id="3.40.140.10">
    <property type="entry name" value="Cytidine Deaminase, domain 2"/>
    <property type="match status" value="1"/>
</dbReference>
<sequence>MDFKALVAAAMDIRSRAYAPYSNYHVGAALLTPSGKIFVGANVENAAYPQGACAETCAIGTMIAGGERRLTAVAVIGSGPDLCTPCGGCRQRLFEFGPAETPVAIAAADGTFEVITLGELLPRAFGPNHLPDAPPA</sequence>
<comment type="similarity">
    <text evidence="3 15">Belongs to the cytidine and deoxycytidylate deaminase family.</text>
</comment>
<proteinExistence type="inferred from homology"/>
<dbReference type="Proteomes" id="UP000033774">
    <property type="component" value="Unassembled WGS sequence"/>
</dbReference>
<evidence type="ECO:0000256" key="3">
    <source>
        <dbReference type="ARBA" id="ARBA00006576"/>
    </source>
</evidence>
<keyword evidence="7 15" id="KW-0378">Hydrolase</keyword>
<dbReference type="EMBL" id="LAJY01000014">
    <property type="protein sequence ID" value="KJV11050.1"/>
    <property type="molecule type" value="Genomic_DNA"/>
</dbReference>
<evidence type="ECO:0000256" key="9">
    <source>
        <dbReference type="ARBA" id="ARBA00032005"/>
    </source>
</evidence>
<dbReference type="EC" id="3.5.4.5" evidence="4 15"/>
<dbReference type="NCBIfam" id="TIGR01354">
    <property type="entry name" value="cyt_deam_tetra"/>
    <property type="match status" value="1"/>
</dbReference>
<evidence type="ECO:0000259" key="16">
    <source>
        <dbReference type="PROSITE" id="PS51747"/>
    </source>
</evidence>
<evidence type="ECO:0000313" key="17">
    <source>
        <dbReference type="EMBL" id="KJV11050.1"/>
    </source>
</evidence>
<dbReference type="PROSITE" id="PS00903">
    <property type="entry name" value="CYT_DCMP_DEAMINASES_1"/>
    <property type="match status" value="1"/>
</dbReference>
<feature type="binding site" evidence="13">
    <location>
        <begin position="42"/>
        <end position="48"/>
    </location>
    <ligand>
        <name>substrate</name>
    </ligand>
</feature>
<dbReference type="PATRIC" id="fig|552518.3.peg.487"/>
<dbReference type="InterPro" id="IPR016193">
    <property type="entry name" value="Cytidine_deaminase-like"/>
</dbReference>
<evidence type="ECO:0000256" key="14">
    <source>
        <dbReference type="PIRSR" id="PIRSR606262-3"/>
    </source>
</evidence>
<keyword evidence="8 14" id="KW-0862">Zinc</keyword>
<dbReference type="PANTHER" id="PTHR11644:SF2">
    <property type="entry name" value="CYTIDINE DEAMINASE"/>
    <property type="match status" value="1"/>
</dbReference>
<gene>
    <name evidence="17" type="ORF">VZ95_00930</name>
</gene>
<evidence type="ECO:0000256" key="8">
    <source>
        <dbReference type="ARBA" id="ARBA00022833"/>
    </source>
</evidence>
<feature type="binding site" evidence="14">
    <location>
        <position position="53"/>
    </location>
    <ligand>
        <name>Zn(2+)</name>
        <dbReference type="ChEBI" id="CHEBI:29105"/>
        <note>catalytic</note>
    </ligand>
</feature>
<dbReference type="FunFam" id="3.40.140.10:FF:000008">
    <property type="entry name" value="Cytidine deaminase"/>
    <property type="match status" value="1"/>
</dbReference>
<feature type="active site" description="Proton donor" evidence="12">
    <location>
        <position position="55"/>
    </location>
</feature>
<dbReference type="Pfam" id="PF00383">
    <property type="entry name" value="dCMP_cyt_deam_1"/>
    <property type="match status" value="1"/>
</dbReference>
<dbReference type="GO" id="GO:0004126">
    <property type="term" value="F:cytidine deaminase activity"/>
    <property type="evidence" value="ECO:0007669"/>
    <property type="project" value="UniProtKB-UniRule"/>
</dbReference>
<evidence type="ECO:0000256" key="11">
    <source>
        <dbReference type="ARBA" id="ARBA00049558"/>
    </source>
</evidence>
<dbReference type="OrthoDB" id="9795347at2"/>
<evidence type="ECO:0000256" key="12">
    <source>
        <dbReference type="PIRSR" id="PIRSR606262-1"/>
    </source>
</evidence>
<dbReference type="PROSITE" id="PS51747">
    <property type="entry name" value="CYT_DCMP_DEAMINASES_2"/>
    <property type="match status" value="1"/>
</dbReference>
<comment type="function">
    <text evidence="2 15">This enzyme scavenges exogenous and endogenous cytidine and 2'-deoxycytidine for UMP synthesis.</text>
</comment>
<evidence type="ECO:0000256" key="1">
    <source>
        <dbReference type="ARBA" id="ARBA00001947"/>
    </source>
</evidence>
<comment type="catalytic activity">
    <reaction evidence="11 15">
        <text>cytidine + H2O + H(+) = uridine + NH4(+)</text>
        <dbReference type="Rhea" id="RHEA:16069"/>
        <dbReference type="ChEBI" id="CHEBI:15377"/>
        <dbReference type="ChEBI" id="CHEBI:15378"/>
        <dbReference type="ChEBI" id="CHEBI:16704"/>
        <dbReference type="ChEBI" id="CHEBI:17562"/>
        <dbReference type="ChEBI" id="CHEBI:28938"/>
        <dbReference type="EC" id="3.5.4.5"/>
    </reaction>
</comment>
<dbReference type="InterPro" id="IPR050202">
    <property type="entry name" value="Cyt/Deoxycyt_deaminase"/>
</dbReference>
<evidence type="ECO:0000256" key="15">
    <source>
        <dbReference type="RuleBase" id="RU364006"/>
    </source>
</evidence>
<dbReference type="GO" id="GO:0042802">
    <property type="term" value="F:identical protein binding"/>
    <property type="evidence" value="ECO:0007669"/>
    <property type="project" value="UniProtKB-ARBA"/>
</dbReference>
<evidence type="ECO:0000313" key="18">
    <source>
        <dbReference type="Proteomes" id="UP000033774"/>
    </source>
</evidence>
<name>A0A0F3IWE9_9PROT</name>
<dbReference type="GO" id="GO:0008270">
    <property type="term" value="F:zinc ion binding"/>
    <property type="evidence" value="ECO:0007669"/>
    <property type="project" value="UniProtKB-UniRule"/>
</dbReference>
<comment type="catalytic activity">
    <reaction evidence="10 15">
        <text>2'-deoxycytidine + H2O + H(+) = 2'-deoxyuridine + NH4(+)</text>
        <dbReference type="Rhea" id="RHEA:13433"/>
        <dbReference type="ChEBI" id="CHEBI:15377"/>
        <dbReference type="ChEBI" id="CHEBI:15378"/>
        <dbReference type="ChEBI" id="CHEBI:15698"/>
        <dbReference type="ChEBI" id="CHEBI:16450"/>
        <dbReference type="ChEBI" id="CHEBI:28938"/>
        <dbReference type="EC" id="3.5.4.5"/>
    </reaction>
</comment>
<evidence type="ECO:0000256" key="5">
    <source>
        <dbReference type="ARBA" id="ARBA00018266"/>
    </source>
</evidence>
<evidence type="ECO:0000256" key="7">
    <source>
        <dbReference type="ARBA" id="ARBA00022801"/>
    </source>
</evidence>
<keyword evidence="18" id="KW-1185">Reference proteome</keyword>
<keyword evidence="6 14" id="KW-0479">Metal-binding</keyword>
<dbReference type="GO" id="GO:0072527">
    <property type="term" value="P:pyrimidine-containing compound metabolic process"/>
    <property type="evidence" value="ECO:0007669"/>
    <property type="project" value="UniProtKB-ARBA"/>
</dbReference>
<evidence type="ECO:0000256" key="2">
    <source>
        <dbReference type="ARBA" id="ARBA00003949"/>
    </source>
</evidence>
<dbReference type="InterPro" id="IPR006262">
    <property type="entry name" value="Cyt_deam_tetra"/>
</dbReference>
<feature type="binding site" evidence="14">
    <location>
        <position position="86"/>
    </location>
    <ligand>
        <name>Zn(2+)</name>
        <dbReference type="ChEBI" id="CHEBI:29105"/>
        <note>catalytic</note>
    </ligand>
</feature>
<organism evidence="17 18">
    <name type="scientific">Elstera litoralis</name>
    <dbReference type="NCBI Taxonomy" id="552518"/>
    <lineage>
        <taxon>Bacteria</taxon>
        <taxon>Pseudomonadati</taxon>
        <taxon>Pseudomonadota</taxon>
        <taxon>Alphaproteobacteria</taxon>
        <taxon>Rhodospirillales</taxon>
        <taxon>Rhodospirillaceae</taxon>
        <taxon>Elstera</taxon>
    </lineage>
</organism>
<accession>A0A0F3IWE9</accession>
<dbReference type="PANTHER" id="PTHR11644">
    <property type="entry name" value="CYTIDINE DEAMINASE"/>
    <property type="match status" value="1"/>
</dbReference>
<dbReference type="CDD" id="cd01283">
    <property type="entry name" value="cytidine_deaminase"/>
    <property type="match status" value="1"/>
</dbReference>
<feature type="binding site" evidence="14">
    <location>
        <position position="89"/>
    </location>
    <ligand>
        <name>Zn(2+)</name>
        <dbReference type="ChEBI" id="CHEBI:29105"/>
        <note>catalytic</note>
    </ligand>
</feature>
<evidence type="ECO:0000256" key="6">
    <source>
        <dbReference type="ARBA" id="ARBA00022723"/>
    </source>
</evidence>
<comment type="caution">
    <text evidence="17">The sequence shown here is derived from an EMBL/GenBank/DDBJ whole genome shotgun (WGS) entry which is preliminary data.</text>
</comment>
<reference evidence="17 18" key="1">
    <citation type="submission" date="2015-03" db="EMBL/GenBank/DDBJ databases">
        <title>Draft genome sequence of Elstera litoralis.</title>
        <authorList>
            <person name="Rahalkar M.C."/>
            <person name="Dhakephalkar P.K."/>
            <person name="Pore S.D."/>
            <person name="Arora P."/>
            <person name="Kapse N.G."/>
            <person name="Pandit P.S."/>
        </authorList>
    </citation>
    <scope>NUCLEOTIDE SEQUENCE [LARGE SCALE GENOMIC DNA]</scope>
    <source>
        <strain evidence="17 18">Dia-1</strain>
    </source>
</reference>
<dbReference type="SUPFAM" id="SSF53927">
    <property type="entry name" value="Cytidine deaminase-like"/>
    <property type="match status" value="1"/>
</dbReference>